<dbReference type="SUPFAM" id="SSF57701">
    <property type="entry name" value="Zn2/Cys6 DNA-binding domain"/>
    <property type="match status" value="1"/>
</dbReference>
<dbReference type="GO" id="GO:0000981">
    <property type="term" value="F:DNA-binding transcription factor activity, RNA polymerase II-specific"/>
    <property type="evidence" value="ECO:0007669"/>
    <property type="project" value="InterPro"/>
</dbReference>
<dbReference type="AlphaFoldDB" id="A0A0P1L034"/>
<organism evidence="2 3">
    <name type="scientific">Lachancea quebecensis</name>
    <dbReference type="NCBI Taxonomy" id="1654605"/>
    <lineage>
        <taxon>Eukaryota</taxon>
        <taxon>Fungi</taxon>
        <taxon>Dikarya</taxon>
        <taxon>Ascomycota</taxon>
        <taxon>Saccharomycotina</taxon>
        <taxon>Saccharomycetes</taxon>
        <taxon>Saccharomycetales</taxon>
        <taxon>Saccharomycetaceae</taxon>
        <taxon>Lachancea</taxon>
    </lineage>
</organism>
<dbReference type="Proteomes" id="UP000236544">
    <property type="component" value="Unassembled WGS sequence"/>
</dbReference>
<name>A0A0P1L034_9SACH</name>
<dbReference type="PROSITE" id="PS00463">
    <property type="entry name" value="ZN2_CY6_FUNGAL_1"/>
    <property type="match status" value="1"/>
</dbReference>
<protein>
    <submittedName>
        <fullName evidence="2">LAQU0S27e00100g1_1</fullName>
    </submittedName>
</protein>
<accession>A0A0P1L034</accession>
<evidence type="ECO:0000259" key="1">
    <source>
        <dbReference type="PROSITE" id="PS50048"/>
    </source>
</evidence>
<dbReference type="OrthoDB" id="3163292at2759"/>
<keyword evidence="3" id="KW-1185">Reference proteome</keyword>
<feature type="domain" description="Zn(2)-C6 fungal-type" evidence="1">
    <location>
        <begin position="13"/>
        <end position="46"/>
    </location>
</feature>
<dbReference type="EMBL" id="LN890546">
    <property type="protein sequence ID" value="CUS25100.1"/>
    <property type="molecule type" value="Genomic_DNA"/>
</dbReference>
<dbReference type="Gene3D" id="4.10.240.10">
    <property type="entry name" value="Zn(2)-C6 fungal-type DNA-binding domain"/>
    <property type="match status" value="1"/>
</dbReference>
<dbReference type="CDD" id="cd00067">
    <property type="entry name" value="GAL4"/>
    <property type="match status" value="1"/>
</dbReference>
<gene>
    <name evidence="2" type="ORF">LAQU0_S27e00100g</name>
</gene>
<dbReference type="GO" id="GO:0008270">
    <property type="term" value="F:zinc ion binding"/>
    <property type="evidence" value="ECO:0007669"/>
    <property type="project" value="InterPro"/>
</dbReference>
<dbReference type="Pfam" id="PF00172">
    <property type="entry name" value="Zn_clus"/>
    <property type="match status" value="1"/>
</dbReference>
<dbReference type="PROSITE" id="PS50048">
    <property type="entry name" value="ZN2_CY6_FUNGAL_2"/>
    <property type="match status" value="1"/>
</dbReference>
<sequence length="518" mass="60624">MEDKGNSRKALRSCVRCRKNKIKCDLQDRRPGSCSPCSRRGIECSVDYVVPHQRSQELINLFQNVEEVKRCMGSLASNYEKFAREHVPHCSERMKDISSSVGSKVLKLDDGEFIIVCLRAEGLLVNNYLIERVDIEHTLKEFQEVVGTLLQLYERPDCGRSCVNESVIDESVGKYTVENLFHSEQLPFLLCMVNFYFEVPGLEYNKLFDRILNDYCFMATEDEKRGKTFDRRTLSKLIIGNSNNDTSFLFNGEMFIKKFTLYLFYHIVIYGVGHYMEAFMDKYIRTLENVRKKVNIEKNWEVKWVNFYIKVFGLMDRMEEVLDLGEENDPFLKLLEYDSRILQNEKLIEGKFECFMEQCYYDMEPLLRRGSYRVPFVKEFMAQFLTLNFFVADVWFKTSLKEMEGMKYTGFNRYITFDDSPNLDLEEPSVNNKIKESECTYEVGKCNGVNDEVYEGGSAKKEMCAKVRKVRFEERDACDVIVCCLTKTGYNEVLNRSSCGLIRDMCEKVILEGMIMKL</sequence>
<evidence type="ECO:0000313" key="2">
    <source>
        <dbReference type="EMBL" id="CUS25100.1"/>
    </source>
</evidence>
<evidence type="ECO:0000313" key="3">
    <source>
        <dbReference type="Proteomes" id="UP000236544"/>
    </source>
</evidence>
<dbReference type="InterPro" id="IPR001138">
    <property type="entry name" value="Zn2Cys6_DnaBD"/>
</dbReference>
<dbReference type="InterPro" id="IPR036864">
    <property type="entry name" value="Zn2-C6_fun-type_DNA-bd_sf"/>
</dbReference>
<reference evidence="3" key="1">
    <citation type="submission" date="2015-10" db="EMBL/GenBank/DDBJ databases">
        <authorList>
            <person name="Devillers H."/>
        </authorList>
    </citation>
    <scope>NUCLEOTIDE SEQUENCE [LARGE SCALE GENOMIC DNA]</scope>
</reference>
<proteinExistence type="predicted"/>
<dbReference type="SMART" id="SM00066">
    <property type="entry name" value="GAL4"/>
    <property type="match status" value="1"/>
</dbReference>